<accession>A0ABQ5XS82</accession>
<protein>
    <submittedName>
        <fullName evidence="3">Integrase</fullName>
    </submittedName>
</protein>
<keyword evidence="4" id="KW-1185">Reference proteome</keyword>
<organism evidence="3 4">
    <name type="scientific">Dyella acidisoli</name>
    <dbReference type="NCBI Taxonomy" id="1867834"/>
    <lineage>
        <taxon>Bacteria</taxon>
        <taxon>Pseudomonadati</taxon>
        <taxon>Pseudomonadota</taxon>
        <taxon>Gammaproteobacteria</taxon>
        <taxon>Lysobacterales</taxon>
        <taxon>Rhodanobacteraceae</taxon>
        <taxon>Dyella</taxon>
    </lineage>
</organism>
<evidence type="ECO:0000259" key="2">
    <source>
        <dbReference type="PROSITE" id="PS50994"/>
    </source>
</evidence>
<dbReference type="InterPro" id="IPR001584">
    <property type="entry name" value="Integrase_cat-core"/>
</dbReference>
<dbReference type="Pfam" id="PF22483">
    <property type="entry name" value="Mu-transpos_C_2"/>
    <property type="match status" value="1"/>
</dbReference>
<evidence type="ECO:0000256" key="1">
    <source>
        <dbReference type="ARBA" id="ARBA00009277"/>
    </source>
</evidence>
<dbReference type="PROSITE" id="PS50994">
    <property type="entry name" value="INTEGRASE"/>
    <property type="match status" value="1"/>
</dbReference>
<dbReference type="NCBIfam" id="NF033546">
    <property type="entry name" value="transpos_IS21"/>
    <property type="match status" value="1"/>
</dbReference>
<dbReference type="RefSeq" id="WP_284322139.1">
    <property type="nucleotide sequence ID" value="NZ_BSOB01000046.1"/>
</dbReference>
<comment type="caution">
    <text evidence="3">The sequence shown here is derived from an EMBL/GenBank/DDBJ whole genome shotgun (WGS) entry which is preliminary data.</text>
</comment>
<dbReference type="EMBL" id="BSOB01000046">
    <property type="protein sequence ID" value="GLQ94443.1"/>
    <property type="molecule type" value="Genomic_DNA"/>
</dbReference>
<reference evidence="4" key="1">
    <citation type="journal article" date="2019" name="Int. J. Syst. Evol. Microbiol.">
        <title>The Global Catalogue of Microorganisms (GCM) 10K type strain sequencing project: providing services to taxonomists for standard genome sequencing and annotation.</title>
        <authorList>
            <consortium name="The Broad Institute Genomics Platform"/>
            <consortium name="The Broad Institute Genome Sequencing Center for Infectious Disease"/>
            <person name="Wu L."/>
            <person name="Ma J."/>
        </authorList>
    </citation>
    <scope>NUCLEOTIDE SEQUENCE [LARGE SCALE GENOMIC DNA]</scope>
    <source>
        <strain evidence="4">NBRC 111980</strain>
    </source>
</reference>
<evidence type="ECO:0000313" key="4">
    <source>
        <dbReference type="Proteomes" id="UP001156670"/>
    </source>
</evidence>
<evidence type="ECO:0000313" key="3">
    <source>
        <dbReference type="EMBL" id="GLQ94443.1"/>
    </source>
</evidence>
<dbReference type="InterPro" id="IPR036397">
    <property type="entry name" value="RNaseH_sf"/>
</dbReference>
<name>A0ABQ5XS82_9GAMM</name>
<dbReference type="Proteomes" id="UP001156670">
    <property type="component" value="Unassembled WGS sequence"/>
</dbReference>
<dbReference type="InterPro" id="IPR012337">
    <property type="entry name" value="RNaseH-like_sf"/>
</dbReference>
<dbReference type="PANTHER" id="PTHR35004:SF8">
    <property type="entry name" value="TRANSPOSASE RV3428C-RELATED"/>
    <property type="match status" value="1"/>
</dbReference>
<gene>
    <name evidence="3" type="ORF">GCM10007901_33950</name>
</gene>
<comment type="similarity">
    <text evidence="1">Belongs to the transposase IS21/IS408/IS1162 family.</text>
</comment>
<sequence>MAEDLRLLVQTALNTSTSPTDAAEFVGCSPVTIRRYRRIAKEKSLNWSMLHGLDDASLDATFNKDVGRAITKRMPDYAALIQELKKPGVTKMLLWEEYRESDPYTAYKYAQFTHHWRDYEERNDLTMRMWHPPGRSVYVDYSGKGLQFFCRERNRPISVQIFVGVLGHSMRIFAHATETQQSSDFLLSHAEMFLYFGGVPEFVVSDNLKAAVIGAGARRINPQYTAFADQYDVLIDPARPLRPQDKSMVENAVRIVQLWVLAKLRNMQFFSLEEINRSIRIYLDLLNAKQRRRTGESRDAVFEREEKHLLRTLPSIPYSPGTWTGKIRVDKTYHVAVDGSWYSVPYDLVAKTVRAHVSEKVVEIFLERKRVATHRRSIVTGETVTEPMHCPSNHRIYHLHSESELNAWASTVGKAAANVMHEQFRRSRPQLGIPNGSKLMALCEQYGKEAFELACARAVEIQALSFSTVKSLLQSGRYREPEDPIVNDVPAHSNIRGADYYREKTP</sequence>
<dbReference type="SUPFAM" id="SSF53098">
    <property type="entry name" value="Ribonuclease H-like"/>
    <property type="match status" value="1"/>
</dbReference>
<proteinExistence type="inferred from homology"/>
<dbReference type="Gene3D" id="3.30.420.10">
    <property type="entry name" value="Ribonuclease H-like superfamily/Ribonuclease H"/>
    <property type="match status" value="1"/>
</dbReference>
<dbReference type="PANTHER" id="PTHR35004">
    <property type="entry name" value="TRANSPOSASE RV3428C-RELATED"/>
    <property type="match status" value="1"/>
</dbReference>
<dbReference type="InterPro" id="IPR054353">
    <property type="entry name" value="IstA-like_C"/>
</dbReference>
<feature type="domain" description="Integrase catalytic" evidence="2">
    <location>
        <begin position="129"/>
        <end position="306"/>
    </location>
</feature>